<evidence type="ECO:0000313" key="2">
    <source>
        <dbReference type="Proteomes" id="UP001143910"/>
    </source>
</evidence>
<organism evidence="1 2">
    <name type="scientific">Zarea fungicola</name>
    <dbReference type="NCBI Taxonomy" id="93591"/>
    <lineage>
        <taxon>Eukaryota</taxon>
        <taxon>Fungi</taxon>
        <taxon>Dikarya</taxon>
        <taxon>Ascomycota</taxon>
        <taxon>Pezizomycotina</taxon>
        <taxon>Sordariomycetes</taxon>
        <taxon>Hypocreomycetidae</taxon>
        <taxon>Hypocreales</taxon>
        <taxon>Cordycipitaceae</taxon>
        <taxon>Zarea</taxon>
    </lineage>
</organism>
<reference evidence="1" key="1">
    <citation type="submission" date="2022-08" db="EMBL/GenBank/DDBJ databases">
        <title>Genome Sequence of Lecanicillium fungicola.</title>
        <authorList>
            <person name="Buettner E."/>
        </authorList>
    </citation>
    <scope>NUCLEOTIDE SEQUENCE</scope>
    <source>
        <strain evidence="1">Babe33</strain>
    </source>
</reference>
<gene>
    <name evidence="1" type="ORF">NQ176_g749</name>
</gene>
<accession>A0ACC1NVL8</accession>
<dbReference type="EMBL" id="JANJQO010000033">
    <property type="protein sequence ID" value="KAJ2983367.1"/>
    <property type="molecule type" value="Genomic_DNA"/>
</dbReference>
<comment type="caution">
    <text evidence="1">The sequence shown here is derived from an EMBL/GenBank/DDBJ whole genome shotgun (WGS) entry which is preliminary data.</text>
</comment>
<proteinExistence type="predicted"/>
<keyword evidence="2" id="KW-1185">Reference proteome</keyword>
<dbReference type="Proteomes" id="UP001143910">
    <property type="component" value="Unassembled WGS sequence"/>
</dbReference>
<sequence>MKLSSIQKMSFLVAAELVAVSSAADCSDPVGNSDTTYYPGVTTNRCFEIIHDSLDDNKPTGAFVCHFNGGVMMEGQKDCSGADPNHRTSHLSEALGNIYDQCLNSGRNGCRAAQQTGTWKLDNQWYWLNWNIQRDTSRNVLHCGLKARDGLVDGGTSGPDAASVSVGSIMTKNVTRDELPFPEMYADQPSDQLYELTTVELVEE</sequence>
<evidence type="ECO:0000313" key="1">
    <source>
        <dbReference type="EMBL" id="KAJ2983367.1"/>
    </source>
</evidence>
<protein>
    <submittedName>
        <fullName evidence="1">Uncharacterized protein</fullName>
    </submittedName>
</protein>
<name>A0ACC1NVL8_9HYPO</name>